<gene>
    <name evidence="2" type="ORF">IW248_005675</name>
</gene>
<accession>A0ABS0JQR5</accession>
<evidence type="ECO:0000313" key="3">
    <source>
        <dbReference type="Proteomes" id="UP000614915"/>
    </source>
</evidence>
<dbReference type="EMBL" id="JADOTX010000001">
    <property type="protein sequence ID" value="MBG6069388.1"/>
    <property type="molecule type" value="Genomic_DNA"/>
</dbReference>
<proteinExistence type="predicted"/>
<keyword evidence="1" id="KW-0812">Transmembrane</keyword>
<dbReference type="Proteomes" id="UP000614915">
    <property type="component" value="Unassembled WGS sequence"/>
</dbReference>
<protein>
    <submittedName>
        <fullName evidence="2">Uncharacterized protein</fullName>
    </submittedName>
</protein>
<keyword evidence="1" id="KW-0472">Membrane</keyword>
<reference evidence="2 3" key="1">
    <citation type="submission" date="2020-11" db="EMBL/GenBank/DDBJ databases">
        <title>Sequencing the genomes of 1000 actinobacteria strains.</title>
        <authorList>
            <person name="Klenk H.-P."/>
        </authorList>
    </citation>
    <scope>NUCLEOTIDE SEQUENCE [LARGE SCALE GENOMIC DNA]</scope>
    <source>
        <strain evidence="2 3">DSM 101692</strain>
    </source>
</reference>
<comment type="caution">
    <text evidence="2">The sequence shown here is derived from an EMBL/GenBank/DDBJ whole genome shotgun (WGS) entry which is preliminary data.</text>
</comment>
<evidence type="ECO:0000256" key="1">
    <source>
        <dbReference type="SAM" id="Phobius"/>
    </source>
</evidence>
<organism evidence="2 3">
    <name type="scientific">Micromonospora ureilytica</name>
    <dbReference type="NCBI Taxonomy" id="709868"/>
    <lineage>
        <taxon>Bacteria</taxon>
        <taxon>Bacillati</taxon>
        <taxon>Actinomycetota</taxon>
        <taxon>Actinomycetes</taxon>
        <taxon>Micromonosporales</taxon>
        <taxon>Micromonosporaceae</taxon>
        <taxon>Micromonospora</taxon>
    </lineage>
</organism>
<keyword evidence="1" id="KW-1133">Transmembrane helix</keyword>
<keyword evidence="3" id="KW-1185">Reference proteome</keyword>
<sequence>MADDIEPGKPRRRGLALWVALSTVVVLGAGAFFGVRHMCQSFGAFRVGTCFLVDDGTSISEAGGLREVSGRAKVVGCGTAHGAEITRTARHPSDCGAEGAWLKSRDQIFCVTLSG</sequence>
<dbReference type="RefSeq" id="WP_196929392.1">
    <property type="nucleotide sequence ID" value="NZ_JADOTX010000001.1"/>
</dbReference>
<feature type="transmembrane region" description="Helical" evidence="1">
    <location>
        <begin position="15"/>
        <end position="35"/>
    </location>
</feature>
<name>A0ABS0JQR5_9ACTN</name>
<evidence type="ECO:0000313" key="2">
    <source>
        <dbReference type="EMBL" id="MBG6069388.1"/>
    </source>
</evidence>